<dbReference type="InterPro" id="IPR050110">
    <property type="entry name" value="Glyoxalase_II_hydrolase"/>
</dbReference>
<protein>
    <recommendedName>
        <fullName evidence="7">Hydroxyacylglutathione hydrolase</fullName>
        <ecNumber evidence="7">3.1.2.6</ecNumber>
    </recommendedName>
    <alternativeName>
        <fullName evidence="7">Glyoxalase II</fullName>
        <shortName evidence="7">Glx II</shortName>
    </alternativeName>
</protein>
<dbReference type="CDD" id="cd07723">
    <property type="entry name" value="hydroxyacylglutathione_hydrolase_MBL-fold"/>
    <property type="match status" value="1"/>
</dbReference>
<dbReference type="PANTHER" id="PTHR43705">
    <property type="entry name" value="HYDROXYACYLGLUTATHIONE HYDROLASE"/>
    <property type="match status" value="1"/>
</dbReference>
<dbReference type="Pfam" id="PF00753">
    <property type="entry name" value="Lactamase_B"/>
    <property type="match status" value="1"/>
</dbReference>
<dbReference type="GO" id="GO:0046872">
    <property type="term" value="F:metal ion binding"/>
    <property type="evidence" value="ECO:0007669"/>
    <property type="project" value="UniProtKB-KW"/>
</dbReference>
<feature type="binding site" evidence="7">
    <location>
        <position position="131"/>
    </location>
    <ligand>
        <name>Zn(2+)</name>
        <dbReference type="ChEBI" id="CHEBI:29105"/>
        <label>1</label>
    </ligand>
</feature>
<dbReference type="HAMAP" id="MF_01374">
    <property type="entry name" value="Glyoxalase_2"/>
    <property type="match status" value="1"/>
</dbReference>
<gene>
    <name evidence="7" type="primary">gloB</name>
    <name evidence="9" type="ORF">BTW10_09580</name>
</gene>
<comment type="subunit">
    <text evidence="7">Monomer.</text>
</comment>
<evidence type="ECO:0000313" key="9">
    <source>
        <dbReference type="EMBL" id="OLO11336.1"/>
    </source>
</evidence>
<comment type="cofactor">
    <cofactor evidence="7">
        <name>Zn(2+)</name>
        <dbReference type="ChEBI" id="CHEBI:29105"/>
    </cofactor>
    <text evidence="7">Binds 2 Zn(2+) ions per subunit.</text>
</comment>
<dbReference type="GO" id="GO:0004416">
    <property type="term" value="F:hydroxyacylglutathione hydrolase activity"/>
    <property type="evidence" value="ECO:0007669"/>
    <property type="project" value="UniProtKB-UniRule"/>
</dbReference>
<dbReference type="PIRSF" id="PIRSF005457">
    <property type="entry name" value="Glx"/>
    <property type="match status" value="1"/>
</dbReference>
<dbReference type="PANTHER" id="PTHR43705:SF1">
    <property type="entry name" value="HYDROXYACYLGLUTATHIONE HYDROLASE GLOB"/>
    <property type="match status" value="1"/>
</dbReference>
<keyword evidence="4 7" id="KW-0479">Metal-binding</keyword>
<keyword evidence="6 7" id="KW-0862">Zinc</keyword>
<dbReference type="RefSeq" id="WP_075369231.1">
    <property type="nucleotide sequence ID" value="NZ_MSDQ01000024.1"/>
</dbReference>
<feature type="binding site" evidence="7">
    <location>
        <position position="55"/>
    </location>
    <ligand>
        <name>Zn(2+)</name>
        <dbReference type="ChEBI" id="CHEBI:29105"/>
        <label>1</label>
    </ligand>
</feature>
<dbReference type="Pfam" id="PF16123">
    <property type="entry name" value="HAGH_C"/>
    <property type="match status" value="1"/>
</dbReference>
<dbReference type="GO" id="GO:0019243">
    <property type="term" value="P:methylglyoxal catabolic process to D-lactate via S-lactoyl-glutathione"/>
    <property type="evidence" value="ECO:0007669"/>
    <property type="project" value="UniProtKB-UniRule"/>
</dbReference>
<dbReference type="SMART" id="SM00849">
    <property type="entry name" value="Lactamase_B"/>
    <property type="match status" value="1"/>
</dbReference>
<dbReference type="UniPathway" id="UPA00619">
    <property type="reaction ID" value="UER00676"/>
</dbReference>
<proteinExistence type="inferred from homology"/>
<dbReference type="InterPro" id="IPR017782">
    <property type="entry name" value="Hydroxyacylglutathione_Hdrlase"/>
</dbReference>
<dbReference type="SUPFAM" id="SSF56281">
    <property type="entry name" value="Metallo-hydrolase/oxidoreductase"/>
    <property type="match status" value="1"/>
</dbReference>
<dbReference type="EMBL" id="MSDQ01000024">
    <property type="protein sequence ID" value="OLO11336.1"/>
    <property type="molecule type" value="Genomic_DNA"/>
</dbReference>
<comment type="similarity">
    <text evidence="3 7">Belongs to the metallo-beta-lactamase superfamily. Glyoxalase II family.</text>
</comment>
<dbReference type="InterPro" id="IPR032282">
    <property type="entry name" value="HAGH_C"/>
</dbReference>
<comment type="caution">
    <text evidence="9">The sequence shown here is derived from an EMBL/GenBank/DDBJ whole genome shotgun (WGS) entry which is preliminary data.</text>
</comment>
<evidence type="ECO:0000256" key="3">
    <source>
        <dbReference type="ARBA" id="ARBA00006759"/>
    </source>
</evidence>
<sequence length="255" mass="28363">MLTVIPIPAFQDNYIWLLRQDASDKVAIVDPGDAQPVIEYLERENLHLVAILVTHHHHDHTGGIETLVKRYAPRVIGPDNAAIPAVEEVVGDDDECRVQGRRFEVLAVPGHTLDHIAFYAPGTPGLLFCGDVMFSAGCGRLFEGEPEQMQRSLERLAALPDDTMVFAGHEYTLANLRFSQAAEPDNPTRDAYLEECEKARRLERPTLPTNIGSERQINPFLRIDQPGLLKAVAEQGNADDASSAFATLRAWKDRF</sequence>
<feature type="binding site" evidence="7">
    <location>
        <position position="111"/>
    </location>
    <ligand>
        <name>Zn(2+)</name>
        <dbReference type="ChEBI" id="CHEBI:29105"/>
        <label>1</label>
    </ligand>
</feature>
<organism evidence="9 10">
    <name type="scientific">Chromohalobacter japonicus</name>
    <dbReference type="NCBI Taxonomy" id="223900"/>
    <lineage>
        <taxon>Bacteria</taxon>
        <taxon>Pseudomonadati</taxon>
        <taxon>Pseudomonadota</taxon>
        <taxon>Gammaproteobacteria</taxon>
        <taxon>Oceanospirillales</taxon>
        <taxon>Halomonadaceae</taxon>
        <taxon>Chromohalobacter</taxon>
    </lineage>
</organism>
<feature type="binding site" evidence="7">
    <location>
        <position position="60"/>
    </location>
    <ligand>
        <name>Zn(2+)</name>
        <dbReference type="ChEBI" id="CHEBI:29105"/>
        <label>2</label>
    </ligand>
</feature>
<evidence type="ECO:0000313" key="10">
    <source>
        <dbReference type="Proteomes" id="UP000186806"/>
    </source>
</evidence>
<dbReference type="Gene3D" id="3.60.15.10">
    <property type="entry name" value="Ribonuclease Z/Hydroxyacylglutathione hydrolase-like"/>
    <property type="match status" value="1"/>
</dbReference>
<evidence type="ECO:0000256" key="7">
    <source>
        <dbReference type="HAMAP-Rule" id="MF_01374"/>
    </source>
</evidence>
<keyword evidence="5 7" id="KW-0378">Hydrolase</keyword>
<dbReference type="InterPro" id="IPR001279">
    <property type="entry name" value="Metallo-B-lactamas"/>
</dbReference>
<feature type="binding site" evidence="7">
    <location>
        <position position="131"/>
    </location>
    <ligand>
        <name>Zn(2+)</name>
        <dbReference type="ChEBI" id="CHEBI:29105"/>
        <label>2</label>
    </ligand>
</feature>
<dbReference type="EC" id="3.1.2.6" evidence="7"/>
<evidence type="ECO:0000259" key="8">
    <source>
        <dbReference type="SMART" id="SM00849"/>
    </source>
</evidence>
<feature type="binding site" evidence="7">
    <location>
        <position position="57"/>
    </location>
    <ligand>
        <name>Zn(2+)</name>
        <dbReference type="ChEBI" id="CHEBI:29105"/>
        <label>1</label>
    </ligand>
</feature>
<feature type="domain" description="Metallo-beta-lactamase" evidence="8">
    <location>
        <begin position="12"/>
        <end position="169"/>
    </location>
</feature>
<feature type="binding site" evidence="7">
    <location>
        <position position="169"/>
    </location>
    <ligand>
        <name>Zn(2+)</name>
        <dbReference type="ChEBI" id="CHEBI:29105"/>
        <label>2</label>
    </ligand>
</feature>
<comment type="function">
    <text evidence="7">Thiolesterase that catalyzes the hydrolysis of S-D-lactoyl-glutathione to form glutathione and D-lactic acid.</text>
</comment>
<evidence type="ECO:0000256" key="5">
    <source>
        <dbReference type="ARBA" id="ARBA00022801"/>
    </source>
</evidence>
<dbReference type="InterPro" id="IPR036866">
    <property type="entry name" value="RibonucZ/Hydroxyglut_hydro"/>
</dbReference>
<name>A0A1Q8TCD9_9GAMM</name>
<comment type="pathway">
    <text evidence="2 7">Secondary metabolite metabolism; methylglyoxal degradation; (R)-lactate from methylglyoxal: step 2/2.</text>
</comment>
<keyword evidence="10" id="KW-1185">Reference proteome</keyword>
<feature type="binding site" evidence="7">
    <location>
        <position position="59"/>
    </location>
    <ligand>
        <name>Zn(2+)</name>
        <dbReference type="ChEBI" id="CHEBI:29105"/>
        <label>2</label>
    </ligand>
</feature>
<dbReference type="AlphaFoldDB" id="A0A1Q8TCD9"/>
<dbReference type="InterPro" id="IPR035680">
    <property type="entry name" value="Clx_II_MBL"/>
</dbReference>
<evidence type="ECO:0000256" key="1">
    <source>
        <dbReference type="ARBA" id="ARBA00001623"/>
    </source>
</evidence>
<dbReference type="NCBIfam" id="TIGR03413">
    <property type="entry name" value="GSH_gloB"/>
    <property type="match status" value="1"/>
</dbReference>
<dbReference type="STRING" id="223900.GCA_000821045_01086"/>
<reference evidence="9 10" key="1">
    <citation type="submission" date="2016-12" db="EMBL/GenBank/DDBJ databases">
        <title>Draft genome sequences of strains Salinicola socius SMB35, Salinicola sp. MH3R3-1 and Chromohalobacter sp. SMB17 from the Verkhnekamsk potash mining region of Russia.</title>
        <authorList>
            <person name="Mavrodi D.V."/>
            <person name="Olsson B.E."/>
            <person name="Korsakova E.S."/>
            <person name="Pyankova A."/>
            <person name="Mavrodi O.V."/>
            <person name="Plotnikova E.G."/>
        </authorList>
    </citation>
    <scope>NUCLEOTIDE SEQUENCE [LARGE SCALE GENOMIC DNA]</scope>
    <source>
        <strain evidence="9 10">SMB17</strain>
    </source>
</reference>
<accession>A0A1Q8TCD9</accession>
<comment type="catalytic activity">
    <reaction evidence="1 7">
        <text>an S-(2-hydroxyacyl)glutathione + H2O = a 2-hydroxy carboxylate + glutathione + H(+)</text>
        <dbReference type="Rhea" id="RHEA:21864"/>
        <dbReference type="ChEBI" id="CHEBI:15377"/>
        <dbReference type="ChEBI" id="CHEBI:15378"/>
        <dbReference type="ChEBI" id="CHEBI:57925"/>
        <dbReference type="ChEBI" id="CHEBI:58896"/>
        <dbReference type="ChEBI" id="CHEBI:71261"/>
        <dbReference type="EC" id="3.1.2.6"/>
    </reaction>
</comment>
<evidence type="ECO:0000256" key="6">
    <source>
        <dbReference type="ARBA" id="ARBA00022833"/>
    </source>
</evidence>
<evidence type="ECO:0000256" key="4">
    <source>
        <dbReference type="ARBA" id="ARBA00022723"/>
    </source>
</evidence>
<evidence type="ECO:0000256" key="2">
    <source>
        <dbReference type="ARBA" id="ARBA00004963"/>
    </source>
</evidence>
<dbReference type="Proteomes" id="UP000186806">
    <property type="component" value="Unassembled WGS sequence"/>
</dbReference>